<protein>
    <recommendedName>
        <fullName evidence="6">HTH gntR-type domain-containing protein</fullName>
    </recommendedName>
</protein>
<dbReference type="KEGG" id="lal:AT746_03570"/>
<dbReference type="InterPro" id="IPR036390">
    <property type="entry name" value="WH_DNA-bd_sf"/>
</dbReference>
<dbReference type="InterPro" id="IPR015421">
    <property type="entry name" value="PyrdxlP-dep_Trfase_major"/>
</dbReference>
<dbReference type="GO" id="GO:0003700">
    <property type="term" value="F:DNA-binding transcription factor activity"/>
    <property type="evidence" value="ECO:0007669"/>
    <property type="project" value="InterPro"/>
</dbReference>
<reference evidence="7 8" key="1">
    <citation type="submission" date="2015-12" db="EMBL/GenBank/DDBJ databases">
        <title>Complete genome of Lacimicrobium alkaliphilum KCTC 32984.</title>
        <authorList>
            <person name="Kim S.-G."/>
            <person name="Lee Y.-J."/>
        </authorList>
    </citation>
    <scope>NUCLEOTIDE SEQUENCE [LARGE SCALE GENOMIC DNA]</scope>
    <source>
        <strain evidence="7 8">YelD216</strain>
    </source>
</reference>
<dbReference type="Proteomes" id="UP000068447">
    <property type="component" value="Chromosome"/>
</dbReference>
<dbReference type="GO" id="GO:0003677">
    <property type="term" value="F:DNA binding"/>
    <property type="evidence" value="ECO:0007669"/>
    <property type="project" value="UniProtKB-KW"/>
</dbReference>
<comment type="similarity">
    <text evidence="1">In the C-terminal section; belongs to the class-I pyridoxal-phosphate-dependent aminotransferase family.</text>
</comment>
<dbReference type="EMBL" id="CP013650">
    <property type="protein sequence ID" value="ALS97441.1"/>
    <property type="molecule type" value="Genomic_DNA"/>
</dbReference>
<proteinExistence type="inferred from homology"/>
<name>A0A0U3AFI0_9ALTE</name>
<dbReference type="PRINTS" id="PR00035">
    <property type="entry name" value="HTHGNTR"/>
</dbReference>
<dbReference type="PANTHER" id="PTHR46577">
    <property type="entry name" value="HTH-TYPE TRANSCRIPTIONAL REGULATORY PROTEIN GABR"/>
    <property type="match status" value="1"/>
</dbReference>
<dbReference type="SMART" id="SM00345">
    <property type="entry name" value="HTH_GNTR"/>
    <property type="match status" value="1"/>
</dbReference>
<dbReference type="InterPro" id="IPR036388">
    <property type="entry name" value="WH-like_DNA-bd_sf"/>
</dbReference>
<dbReference type="Pfam" id="PF00155">
    <property type="entry name" value="Aminotran_1_2"/>
    <property type="match status" value="1"/>
</dbReference>
<dbReference type="Pfam" id="PF00392">
    <property type="entry name" value="GntR"/>
    <property type="match status" value="1"/>
</dbReference>
<evidence type="ECO:0000256" key="3">
    <source>
        <dbReference type="ARBA" id="ARBA00023015"/>
    </source>
</evidence>
<evidence type="ECO:0000256" key="4">
    <source>
        <dbReference type="ARBA" id="ARBA00023125"/>
    </source>
</evidence>
<gene>
    <name evidence="7" type="ORF">AT746_03570</name>
</gene>
<dbReference type="PANTHER" id="PTHR46577:SF1">
    <property type="entry name" value="HTH-TYPE TRANSCRIPTIONAL REGULATORY PROTEIN GABR"/>
    <property type="match status" value="1"/>
</dbReference>
<dbReference type="SUPFAM" id="SSF53383">
    <property type="entry name" value="PLP-dependent transferases"/>
    <property type="match status" value="1"/>
</dbReference>
<dbReference type="CDD" id="cd00609">
    <property type="entry name" value="AAT_like"/>
    <property type="match status" value="1"/>
</dbReference>
<keyword evidence="2" id="KW-0663">Pyridoxal phosphate</keyword>
<keyword evidence="4" id="KW-0238">DNA-binding</keyword>
<evidence type="ECO:0000256" key="1">
    <source>
        <dbReference type="ARBA" id="ARBA00005384"/>
    </source>
</evidence>
<evidence type="ECO:0000313" key="8">
    <source>
        <dbReference type="Proteomes" id="UP000068447"/>
    </source>
</evidence>
<dbReference type="SUPFAM" id="SSF46785">
    <property type="entry name" value="Winged helix' DNA-binding domain"/>
    <property type="match status" value="1"/>
</dbReference>
<evidence type="ECO:0000313" key="7">
    <source>
        <dbReference type="EMBL" id="ALS97441.1"/>
    </source>
</evidence>
<accession>A0A0U3AFI0</accession>
<dbReference type="RefSeq" id="WP_062476535.1">
    <property type="nucleotide sequence ID" value="NZ_CP013650.1"/>
</dbReference>
<dbReference type="Gene3D" id="1.10.10.10">
    <property type="entry name" value="Winged helix-like DNA-binding domain superfamily/Winged helix DNA-binding domain"/>
    <property type="match status" value="1"/>
</dbReference>
<keyword evidence="3" id="KW-0805">Transcription regulation</keyword>
<dbReference type="InterPro" id="IPR004839">
    <property type="entry name" value="Aminotransferase_I/II_large"/>
</dbReference>
<sequence>MSAAASLSLSLEPDASQPRYRQIELQLRHLIDHGRLKAGDKLPSSRELAQSLGVSRTSTLNAYNQLIAEGFVISKARKGLFVAQNSPVSQPQCLAAHLVQPATASSQQSSIDSFDSGADVSRFPHRQWANCMKRGWLKPDADLLNGSYTSGLPVLRQQVVEYLRQLRGLDCYPQQIVITAGNRDALTILSQALCTTAGNIWLENPCYRPMQGLLSMLHRPPLPLSIDEQGAQLPQTDACSGMVILTPNRQYPLGMVMSPQRRAQWLSWQQQCLAAGHSLWLVEDDYDNEFIYQGRSHVPLMQLDRQQGTFFLGSFSKVLFRGLRLGFIVAPAEQAARLRQAQNVLSNSAALTSQPALAEFIQSGEFARHLRRMRRHYLGNRNLLLEALEPLSPWLDWQKTQGGMHLLAMLKPQWQYTDRIEYVDQRIAQLALKKGLKLNTLSEHYFTPPVSQGFILGFSQLQEDKLQDQIRILADALQQILNY</sequence>
<dbReference type="Gene3D" id="3.40.640.10">
    <property type="entry name" value="Type I PLP-dependent aspartate aminotransferase-like (Major domain)"/>
    <property type="match status" value="1"/>
</dbReference>
<dbReference type="InterPro" id="IPR015424">
    <property type="entry name" value="PyrdxlP-dep_Trfase"/>
</dbReference>
<dbReference type="STRING" id="1526571.AT746_03570"/>
<dbReference type="OrthoDB" id="9808770at2"/>
<evidence type="ECO:0000259" key="6">
    <source>
        <dbReference type="PROSITE" id="PS50949"/>
    </source>
</evidence>
<keyword evidence="8" id="KW-1185">Reference proteome</keyword>
<dbReference type="CDD" id="cd07377">
    <property type="entry name" value="WHTH_GntR"/>
    <property type="match status" value="1"/>
</dbReference>
<dbReference type="PROSITE" id="PS50949">
    <property type="entry name" value="HTH_GNTR"/>
    <property type="match status" value="1"/>
</dbReference>
<dbReference type="InterPro" id="IPR000524">
    <property type="entry name" value="Tscrpt_reg_HTH_GntR"/>
</dbReference>
<feature type="domain" description="HTH gntR-type" evidence="6">
    <location>
        <begin position="17"/>
        <end position="85"/>
    </location>
</feature>
<keyword evidence="5" id="KW-0804">Transcription</keyword>
<evidence type="ECO:0000256" key="2">
    <source>
        <dbReference type="ARBA" id="ARBA00022898"/>
    </source>
</evidence>
<dbReference type="AlphaFoldDB" id="A0A0U3AFI0"/>
<organism evidence="7 8">
    <name type="scientific">Lacimicrobium alkaliphilum</name>
    <dbReference type="NCBI Taxonomy" id="1526571"/>
    <lineage>
        <taxon>Bacteria</taxon>
        <taxon>Pseudomonadati</taxon>
        <taxon>Pseudomonadota</taxon>
        <taxon>Gammaproteobacteria</taxon>
        <taxon>Alteromonadales</taxon>
        <taxon>Alteromonadaceae</taxon>
        <taxon>Lacimicrobium</taxon>
    </lineage>
</organism>
<dbReference type="GO" id="GO:0030170">
    <property type="term" value="F:pyridoxal phosphate binding"/>
    <property type="evidence" value="ECO:0007669"/>
    <property type="project" value="InterPro"/>
</dbReference>
<evidence type="ECO:0000256" key="5">
    <source>
        <dbReference type="ARBA" id="ARBA00023163"/>
    </source>
</evidence>
<dbReference type="InterPro" id="IPR051446">
    <property type="entry name" value="HTH_trans_reg/aminotransferase"/>
</dbReference>